<name>I0KCS2_9BACT</name>
<dbReference type="AlphaFoldDB" id="I0KCS2"/>
<evidence type="ECO:0000256" key="1">
    <source>
        <dbReference type="SAM" id="MobiDB-lite"/>
    </source>
</evidence>
<protein>
    <submittedName>
        <fullName evidence="2">Uncharacterized protein</fullName>
    </submittedName>
</protein>
<dbReference type="Proteomes" id="UP000011058">
    <property type="component" value="Chromosome"/>
</dbReference>
<proteinExistence type="predicted"/>
<dbReference type="EMBL" id="HE796683">
    <property type="protein sequence ID" value="CCH01925.1"/>
    <property type="molecule type" value="Genomic_DNA"/>
</dbReference>
<dbReference type="HOGENOM" id="CLU_1576132_0_0_10"/>
<sequence>MDAPRHGAAQSPDRKTETPVSMKTAQFVRTLSVGDGWRSDATVHLYKLSEPHSYTPPPFEAKPARGPGHIVPQGTKQPVLTHYLAVSSHPFNRITSQPETIVICTDETGRPPSIHRMAIQAKRPYEMAFADVLNDLGYAQVFLDLATGPDTQVTIPLSVQTQSPDTPCQ</sequence>
<organism evidence="2 3">
    <name type="scientific">Fibrella aestuarina BUZ 2</name>
    <dbReference type="NCBI Taxonomy" id="1166018"/>
    <lineage>
        <taxon>Bacteria</taxon>
        <taxon>Pseudomonadati</taxon>
        <taxon>Bacteroidota</taxon>
        <taxon>Cytophagia</taxon>
        <taxon>Cytophagales</taxon>
        <taxon>Spirosomataceae</taxon>
        <taxon>Fibrella</taxon>
    </lineage>
</organism>
<accession>I0KCS2</accession>
<evidence type="ECO:0000313" key="3">
    <source>
        <dbReference type="Proteomes" id="UP000011058"/>
    </source>
</evidence>
<evidence type="ECO:0000313" key="2">
    <source>
        <dbReference type="EMBL" id="CCH01925.1"/>
    </source>
</evidence>
<gene>
    <name evidence="2" type="ORF">FAES_3919</name>
</gene>
<dbReference type="KEGG" id="fae:FAES_3919"/>
<feature type="region of interest" description="Disordered" evidence="1">
    <location>
        <begin position="1"/>
        <end position="21"/>
    </location>
</feature>
<reference evidence="2 3" key="1">
    <citation type="journal article" date="2012" name="J. Bacteriol.">
        <title>Genome Sequence of Fibrella aestuarina BUZ 2T, a Filamentous Marine Bacterium.</title>
        <authorList>
            <person name="Filippini M."/>
            <person name="Qi W."/>
            <person name="Blom J."/>
            <person name="Goesmann A."/>
            <person name="Smits T.H."/>
            <person name="Bagheri H.C."/>
        </authorList>
    </citation>
    <scope>NUCLEOTIDE SEQUENCE [LARGE SCALE GENOMIC DNA]</scope>
    <source>
        <strain evidence="3">BUZ 2T</strain>
    </source>
</reference>
<keyword evidence="3" id="KW-1185">Reference proteome</keyword>
<dbReference type="STRING" id="1166018.FAES_3919"/>